<dbReference type="PROSITE" id="PS50994">
    <property type="entry name" value="INTEGRASE"/>
    <property type="match status" value="1"/>
</dbReference>
<dbReference type="InterPro" id="IPR036397">
    <property type="entry name" value="RNaseH_sf"/>
</dbReference>
<gene>
    <name evidence="6" type="ORF">MA16_Dca007257</name>
</gene>
<dbReference type="Proteomes" id="UP000233837">
    <property type="component" value="Unassembled WGS sequence"/>
</dbReference>
<evidence type="ECO:0000256" key="3">
    <source>
        <dbReference type="ARBA" id="ARBA00022801"/>
    </source>
</evidence>
<dbReference type="EMBL" id="KZ502882">
    <property type="protein sequence ID" value="PKU71260.1"/>
    <property type="molecule type" value="Genomic_DNA"/>
</dbReference>
<dbReference type="Pfam" id="PF07727">
    <property type="entry name" value="RVT_2"/>
    <property type="match status" value="1"/>
</dbReference>
<evidence type="ECO:0000313" key="7">
    <source>
        <dbReference type="Proteomes" id="UP000233837"/>
    </source>
</evidence>
<dbReference type="SUPFAM" id="SSF53098">
    <property type="entry name" value="Ribonuclease H-like"/>
    <property type="match status" value="1"/>
</dbReference>
<dbReference type="InterPro" id="IPR025724">
    <property type="entry name" value="GAG-pre-integrase_dom"/>
</dbReference>
<dbReference type="AlphaFoldDB" id="A0A2I0W6I2"/>
<evidence type="ECO:0000256" key="1">
    <source>
        <dbReference type="ARBA" id="ARBA00022670"/>
    </source>
</evidence>
<sequence>MHNKSMTDYLASIKTIVDNIRAAGRMIDNEDVLHYILNGLPPSYQSFKTTIRSSLQPINLDDLYSLLRSEEVHQTTDAARELSFSTPSPVPDGQTALFSTRGRSRGRSSFNRGRGRTYSNNTNRATSRTPRFEGECQICGKRGHSAVNCWHRGNFSYTPPQSSASSVALVVESEPAPWYLDSGALAHLTPDALPLQQQQSYSGRDQVFVGNGHSLPIQNVGNGLLPTPTRKLLLNDLFHVPKLTHRLISISKLTNDNNCSIKFDKSGFCVKDLMTKQPLLHGQCRNGLYPIPFQQSILAASTTLAPSDRFALSWHRRLGHPNQKTVAAISKSFPSLCISSLKSLCNACALSKSHRLPFFSSENVSSFPLELIHMDVWGPSPVASNDGFRYFLVLIDDYTKYTWVYLLKQKNEVSSFLVNFINYIEKQFNTAVHTLRSDGGTEFNNSHLKNFTLSRGITHQFSCPYTPQQNGVSERKIRHISETARTLLLDANLPSYLWSAAVLTAVFLINYLPSPNTNFTSPHQLLFKTPPDYTILRPFGCRCYPWTRFSAPHKLAPRSIPCIFLGYSTSHKGYKCYHPSTNKTIISRHVRFDKSLFPFLPTPSTTFQETNSITSASYLPPSPPHLLPLSSDPTIITPAPSSSSSTTQHSPLPTNTNSSNSSVSSPSITPKPNHPMITRSQTGTLKPRILLDLSHVLHSTPTCFSTANKDSNWRQAMSVEFRALQAQGTWSLVPHPARQPIIGCKWIYKLKHLSNGNIARYKARLVVQGFKQSYGIDYFETFSPVVKHTTIRLFLLVALHHD</sequence>
<dbReference type="Gene3D" id="3.30.420.10">
    <property type="entry name" value="Ribonuclease H-like superfamily/Ribonuclease H"/>
    <property type="match status" value="1"/>
</dbReference>
<evidence type="ECO:0000256" key="2">
    <source>
        <dbReference type="ARBA" id="ARBA00022723"/>
    </source>
</evidence>
<dbReference type="InterPro" id="IPR012337">
    <property type="entry name" value="RNaseH-like_sf"/>
</dbReference>
<keyword evidence="7" id="KW-1185">Reference proteome</keyword>
<dbReference type="InterPro" id="IPR057670">
    <property type="entry name" value="SH3_retrovirus"/>
</dbReference>
<dbReference type="PANTHER" id="PTHR42648">
    <property type="entry name" value="TRANSPOSASE, PUTATIVE-RELATED"/>
    <property type="match status" value="1"/>
</dbReference>
<dbReference type="Pfam" id="PF25597">
    <property type="entry name" value="SH3_retrovirus"/>
    <property type="match status" value="1"/>
</dbReference>
<dbReference type="GO" id="GO:0003676">
    <property type="term" value="F:nucleic acid binding"/>
    <property type="evidence" value="ECO:0007669"/>
    <property type="project" value="InterPro"/>
</dbReference>
<dbReference type="Pfam" id="PF00665">
    <property type="entry name" value="rve"/>
    <property type="match status" value="1"/>
</dbReference>
<dbReference type="InterPro" id="IPR013103">
    <property type="entry name" value="RVT_2"/>
</dbReference>
<feature type="region of interest" description="Disordered" evidence="4">
    <location>
        <begin position="629"/>
        <end position="680"/>
    </location>
</feature>
<dbReference type="PANTHER" id="PTHR42648:SF26">
    <property type="entry name" value="INTEGRASE CATALYTIC DOMAIN-CONTAINING PROTEIN"/>
    <property type="match status" value="1"/>
</dbReference>
<feature type="region of interest" description="Disordered" evidence="4">
    <location>
        <begin position="79"/>
        <end position="129"/>
    </location>
</feature>
<protein>
    <submittedName>
        <fullName evidence="6">Retrovirus-related Pol polyprotein from transposon TNT 1-94</fullName>
    </submittedName>
</protein>
<dbReference type="Pfam" id="PF13976">
    <property type="entry name" value="gag_pre-integrs"/>
    <property type="match status" value="1"/>
</dbReference>
<dbReference type="Pfam" id="PF14223">
    <property type="entry name" value="Retrotran_gag_2"/>
    <property type="match status" value="1"/>
</dbReference>
<feature type="compositionally biased region" description="Polar residues" evidence="4">
    <location>
        <begin position="118"/>
        <end position="129"/>
    </location>
</feature>
<dbReference type="Pfam" id="PF22936">
    <property type="entry name" value="Pol_BBD"/>
    <property type="match status" value="1"/>
</dbReference>
<dbReference type="InterPro" id="IPR054722">
    <property type="entry name" value="PolX-like_BBD"/>
</dbReference>
<dbReference type="GO" id="GO:0008233">
    <property type="term" value="F:peptidase activity"/>
    <property type="evidence" value="ECO:0007669"/>
    <property type="project" value="UniProtKB-KW"/>
</dbReference>
<evidence type="ECO:0000313" key="6">
    <source>
        <dbReference type="EMBL" id="PKU71260.1"/>
    </source>
</evidence>
<dbReference type="InterPro" id="IPR001584">
    <property type="entry name" value="Integrase_cat-core"/>
</dbReference>
<keyword evidence="3" id="KW-0378">Hydrolase</keyword>
<reference evidence="6 7" key="1">
    <citation type="journal article" date="2016" name="Sci. Rep.">
        <title>The Dendrobium catenatum Lindl. genome sequence provides insights into polysaccharide synthase, floral development and adaptive evolution.</title>
        <authorList>
            <person name="Zhang G.Q."/>
            <person name="Xu Q."/>
            <person name="Bian C."/>
            <person name="Tsai W.C."/>
            <person name="Yeh C.M."/>
            <person name="Liu K.W."/>
            <person name="Yoshida K."/>
            <person name="Zhang L.S."/>
            <person name="Chang S.B."/>
            <person name="Chen F."/>
            <person name="Shi Y."/>
            <person name="Su Y.Y."/>
            <person name="Zhang Y.Q."/>
            <person name="Chen L.J."/>
            <person name="Yin Y."/>
            <person name="Lin M."/>
            <person name="Huang H."/>
            <person name="Deng H."/>
            <person name="Wang Z.W."/>
            <person name="Zhu S.L."/>
            <person name="Zhao X."/>
            <person name="Deng C."/>
            <person name="Niu S.C."/>
            <person name="Huang J."/>
            <person name="Wang M."/>
            <person name="Liu G.H."/>
            <person name="Yang H.J."/>
            <person name="Xiao X.J."/>
            <person name="Hsiao Y.Y."/>
            <person name="Wu W.L."/>
            <person name="Chen Y.Y."/>
            <person name="Mitsuda N."/>
            <person name="Ohme-Takagi M."/>
            <person name="Luo Y.B."/>
            <person name="Van de Peer Y."/>
            <person name="Liu Z.J."/>
        </authorList>
    </citation>
    <scope>NUCLEOTIDE SEQUENCE [LARGE SCALE GENOMIC DNA]</scope>
    <source>
        <tissue evidence="6">The whole plant</tissue>
    </source>
</reference>
<name>A0A2I0W6I2_9ASPA</name>
<evidence type="ECO:0000259" key="5">
    <source>
        <dbReference type="PROSITE" id="PS50994"/>
    </source>
</evidence>
<feature type="domain" description="Integrase catalytic" evidence="5">
    <location>
        <begin position="364"/>
        <end position="530"/>
    </location>
</feature>
<dbReference type="GO" id="GO:0006508">
    <property type="term" value="P:proteolysis"/>
    <property type="evidence" value="ECO:0007669"/>
    <property type="project" value="UniProtKB-KW"/>
</dbReference>
<dbReference type="InterPro" id="IPR039537">
    <property type="entry name" value="Retrotran_Ty1/copia-like"/>
</dbReference>
<dbReference type="GO" id="GO:0046872">
    <property type="term" value="F:metal ion binding"/>
    <property type="evidence" value="ECO:0007669"/>
    <property type="project" value="UniProtKB-KW"/>
</dbReference>
<reference evidence="6 7" key="2">
    <citation type="journal article" date="2017" name="Nature">
        <title>The Apostasia genome and the evolution of orchids.</title>
        <authorList>
            <person name="Zhang G.Q."/>
            <person name="Liu K.W."/>
            <person name="Li Z."/>
            <person name="Lohaus R."/>
            <person name="Hsiao Y.Y."/>
            <person name="Niu S.C."/>
            <person name="Wang J.Y."/>
            <person name="Lin Y.C."/>
            <person name="Xu Q."/>
            <person name="Chen L.J."/>
            <person name="Yoshida K."/>
            <person name="Fujiwara S."/>
            <person name="Wang Z.W."/>
            <person name="Zhang Y.Q."/>
            <person name="Mitsuda N."/>
            <person name="Wang M."/>
            <person name="Liu G.H."/>
            <person name="Pecoraro L."/>
            <person name="Huang H.X."/>
            <person name="Xiao X.J."/>
            <person name="Lin M."/>
            <person name="Wu X.Y."/>
            <person name="Wu W.L."/>
            <person name="Chen Y.Y."/>
            <person name="Chang S.B."/>
            <person name="Sakamoto S."/>
            <person name="Ohme-Takagi M."/>
            <person name="Yagi M."/>
            <person name="Zeng S.J."/>
            <person name="Shen C.Y."/>
            <person name="Yeh C.M."/>
            <person name="Luo Y.B."/>
            <person name="Tsai W.C."/>
            <person name="Van de Peer Y."/>
            <person name="Liu Z.J."/>
        </authorList>
    </citation>
    <scope>NUCLEOTIDE SEQUENCE [LARGE SCALE GENOMIC DNA]</scope>
    <source>
        <tissue evidence="6">The whole plant</tissue>
    </source>
</reference>
<feature type="compositionally biased region" description="Low complexity" evidence="4">
    <location>
        <begin position="629"/>
        <end position="671"/>
    </location>
</feature>
<organism evidence="6 7">
    <name type="scientific">Dendrobium catenatum</name>
    <dbReference type="NCBI Taxonomy" id="906689"/>
    <lineage>
        <taxon>Eukaryota</taxon>
        <taxon>Viridiplantae</taxon>
        <taxon>Streptophyta</taxon>
        <taxon>Embryophyta</taxon>
        <taxon>Tracheophyta</taxon>
        <taxon>Spermatophyta</taxon>
        <taxon>Magnoliopsida</taxon>
        <taxon>Liliopsida</taxon>
        <taxon>Asparagales</taxon>
        <taxon>Orchidaceae</taxon>
        <taxon>Epidendroideae</taxon>
        <taxon>Malaxideae</taxon>
        <taxon>Dendrobiinae</taxon>
        <taxon>Dendrobium</taxon>
    </lineage>
</organism>
<accession>A0A2I0W6I2</accession>
<dbReference type="GO" id="GO:0015074">
    <property type="term" value="P:DNA integration"/>
    <property type="evidence" value="ECO:0007669"/>
    <property type="project" value="InterPro"/>
</dbReference>
<proteinExistence type="predicted"/>
<evidence type="ECO:0000256" key="4">
    <source>
        <dbReference type="SAM" id="MobiDB-lite"/>
    </source>
</evidence>
<keyword evidence="1" id="KW-0645">Protease</keyword>
<keyword evidence="2" id="KW-0479">Metal-binding</keyword>